<feature type="non-terminal residue" evidence="2">
    <location>
        <position position="1"/>
    </location>
</feature>
<feature type="domain" description="F-box" evidence="1">
    <location>
        <begin position="13"/>
        <end position="55"/>
    </location>
</feature>
<name>A0A5J9V723_9POAL</name>
<dbReference type="CDD" id="cd22157">
    <property type="entry name" value="F-box_AtFBW1-like"/>
    <property type="match status" value="1"/>
</dbReference>
<dbReference type="InterPro" id="IPR036047">
    <property type="entry name" value="F-box-like_dom_sf"/>
</dbReference>
<protein>
    <recommendedName>
        <fullName evidence="1">F-box domain-containing protein</fullName>
    </recommendedName>
</protein>
<proteinExistence type="predicted"/>
<sequence>MAGVSSTPAPALPPDDVIREILLRLPPHPACLLRVSLVCKHWRRLVRDPGFLRGVRARHRHRPPLLGFFDRLATFVPAGQPPDRVAAAHFSELEGGRWRVLGCHHGRVLLCTRLTVPLRLQVWDPMTGTRKCFQAPQHPRHATNVVIRGSLICGAGVHGRCSVGEEDCRSGPFRVVYLFPGHEINSMFSAVYYSHTASWGDLVPMTVPKIGSFVGMEPSILLGNAVHWLSCWSQDRSILGFDLDTNQIYHEDLPRDCGIPYDCYQIFKARFGGLLGVAALRGLHIHLFELALNSGGSMTWVEYRSVDLAKLLPPAEPIGSPPPPGETRMGFDEDGNTIFLKLSNGIFQLHLASLKLNKVVQQGVSLSLMIPYRSFYVEGGQGFDNRANDGAGR</sequence>
<dbReference type="OrthoDB" id="581435at2759"/>
<dbReference type="Proteomes" id="UP000324897">
    <property type="component" value="Chromosome 1"/>
</dbReference>
<keyword evidence="3" id="KW-1185">Reference proteome</keyword>
<dbReference type="SUPFAM" id="SSF81383">
    <property type="entry name" value="F-box domain"/>
    <property type="match status" value="1"/>
</dbReference>
<accession>A0A5J9V723</accession>
<dbReference type="AlphaFoldDB" id="A0A5J9V723"/>
<evidence type="ECO:0000259" key="1">
    <source>
        <dbReference type="SMART" id="SM00256"/>
    </source>
</evidence>
<evidence type="ECO:0000313" key="3">
    <source>
        <dbReference type="Proteomes" id="UP000324897"/>
    </source>
</evidence>
<dbReference type="SMART" id="SM00256">
    <property type="entry name" value="FBOX"/>
    <property type="match status" value="1"/>
</dbReference>
<dbReference type="Gene3D" id="1.20.1280.50">
    <property type="match status" value="1"/>
</dbReference>
<reference evidence="2 3" key="1">
    <citation type="journal article" date="2019" name="Sci. Rep.">
        <title>A high-quality genome of Eragrostis curvula grass provides insights into Poaceae evolution and supports new strategies to enhance forage quality.</title>
        <authorList>
            <person name="Carballo J."/>
            <person name="Santos B.A.C.M."/>
            <person name="Zappacosta D."/>
            <person name="Garbus I."/>
            <person name="Selva J.P."/>
            <person name="Gallo C.A."/>
            <person name="Diaz A."/>
            <person name="Albertini E."/>
            <person name="Caccamo M."/>
            <person name="Echenique V."/>
        </authorList>
    </citation>
    <scope>NUCLEOTIDE SEQUENCE [LARGE SCALE GENOMIC DNA]</scope>
    <source>
        <strain evidence="3">cv. Victoria</strain>
        <tissue evidence="2">Leaf</tissue>
    </source>
</reference>
<dbReference type="Gramene" id="TVU31328">
    <property type="protein sequence ID" value="TVU31328"/>
    <property type="gene ID" value="EJB05_23010"/>
</dbReference>
<comment type="caution">
    <text evidence="2">The sequence shown here is derived from an EMBL/GenBank/DDBJ whole genome shotgun (WGS) entry which is preliminary data.</text>
</comment>
<dbReference type="PANTHER" id="PTHR32133">
    <property type="entry name" value="OS07G0120400 PROTEIN"/>
    <property type="match status" value="1"/>
</dbReference>
<dbReference type="PANTHER" id="PTHR32133:SF396">
    <property type="entry name" value="OS10G0141600 PROTEIN"/>
    <property type="match status" value="1"/>
</dbReference>
<gene>
    <name evidence="2" type="ORF">EJB05_23010</name>
</gene>
<dbReference type="InterPro" id="IPR001810">
    <property type="entry name" value="F-box_dom"/>
</dbReference>
<evidence type="ECO:0000313" key="2">
    <source>
        <dbReference type="EMBL" id="TVU31328.1"/>
    </source>
</evidence>
<dbReference type="EMBL" id="RWGY01000011">
    <property type="protein sequence ID" value="TVU31328.1"/>
    <property type="molecule type" value="Genomic_DNA"/>
</dbReference>
<organism evidence="2 3">
    <name type="scientific">Eragrostis curvula</name>
    <name type="common">weeping love grass</name>
    <dbReference type="NCBI Taxonomy" id="38414"/>
    <lineage>
        <taxon>Eukaryota</taxon>
        <taxon>Viridiplantae</taxon>
        <taxon>Streptophyta</taxon>
        <taxon>Embryophyta</taxon>
        <taxon>Tracheophyta</taxon>
        <taxon>Spermatophyta</taxon>
        <taxon>Magnoliopsida</taxon>
        <taxon>Liliopsida</taxon>
        <taxon>Poales</taxon>
        <taxon>Poaceae</taxon>
        <taxon>PACMAD clade</taxon>
        <taxon>Chloridoideae</taxon>
        <taxon>Eragrostideae</taxon>
        <taxon>Eragrostidinae</taxon>
        <taxon>Eragrostis</taxon>
    </lineage>
</organism>
<dbReference type="Pfam" id="PF00646">
    <property type="entry name" value="F-box"/>
    <property type="match status" value="1"/>
</dbReference>